<evidence type="ECO:0000256" key="1">
    <source>
        <dbReference type="SAM" id="MobiDB-lite"/>
    </source>
</evidence>
<protein>
    <submittedName>
        <fullName evidence="2">Uncharacterized protein</fullName>
    </submittedName>
</protein>
<feature type="non-terminal residue" evidence="2">
    <location>
        <position position="149"/>
    </location>
</feature>
<accession>A0ABR2Z852</accession>
<proteinExistence type="predicted"/>
<evidence type="ECO:0000313" key="3">
    <source>
        <dbReference type="Proteomes" id="UP001437256"/>
    </source>
</evidence>
<comment type="caution">
    <text evidence="2">The sequence shown here is derived from an EMBL/GenBank/DDBJ whole genome shotgun (WGS) entry which is preliminary data.</text>
</comment>
<feature type="compositionally biased region" description="Polar residues" evidence="1">
    <location>
        <begin position="108"/>
        <end position="125"/>
    </location>
</feature>
<feature type="region of interest" description="Disordered" evidence="1">
    <location>
        <begin position="76"/>
        <end position="129"/>
    </location>
</feature>
<name>A0ABR2Z852_9AGAR</name>
<dbReference type="Proteomes" id="UP001437256">
    <property type="component" value="Unassembled WGS sequence"/>
</dbReference>
<feature type="compositionally biased region" description="Basic and acidic residues" evidence="1">
    <location>
        <begin position="76"/>
        <end position="95"/>
    </location>
</feature>
<evidence type="ECO:0000313" key="2">
    <source>
        <dbReference type="EMBL" id="KAL0057119.1"/>
    </source>
</evidence>
<organism evidence="2 3">
    <name type="scientific">Marasmius tenuissimus</name>
    <dbReference type="NCBI Taxonomy" id="585030"/>
    <lineage>
        <taxon>Eukaryota</taxon>
        <taxon>Fungi</taxon>
        <taxon>Dikarya</taxon>
        <taxon>Basidiomycota</taxon>
        <taxon>Agaricomycotina</taxon>
        <taxon>Agaricomycetes</taxon>
        <taxon>Agaricomycetidae</taxon>
        <taxon>Agaricales</taxon>
        <taxon>Marasmiineae</taxon>
        <taxon>Marasmiaceae</taxon>
        <taxon>Marasmius</taxon>
    </lineage>
</organism>
<reference evidence="2 3" key="1">
    <citation type="submission" date="2024-05" db="EMBL/GenBank/DDBJ databases">
        <title>A draft genome resource for the thread blight pathogen Marasmius tenuissimus strain MS-2.</title>
        <authorList>
            <person name="Yulfo-Soto G.E."/>
            <person name="Baruah I.K."/>
            <person name="Amoako-Attah I."/>
            <person name="Bukari Y."/>
            <person name="Meinhardt L.W."/>
            <person name="Bailey B.A."/>
            <person name="Cohen S.P."/>
        </authorList>
    </citation>
    <scope>NUCLEOTIDE SEQUENCE [LARGE SCALE GENOMIC DNA]</scope>
    <source>
        <strain evidence="2 3">MS-2</strain>
    </source>
</reference>
<gene>
    <name evidence="2" type="ORF">AAF712_016254</name>
</gene>
<sequence>MYCVRAPLPDPPFYWTSDPKGKVTIPKKDWEKYGIPELEVNEWTGSFWWAREYNVVKTYLHKKGYESDGKRYARDHGYPEMIRGDPHDKRMVELKDSDDDEPSPSISQFTSPSTFSLVDTPTNSEVVHEEKCSIPALLVKGFGLWTRKN</sequence>
<dbReference type="EMBL" id="JBBXMP010000681">
    <property type="protein sequence ID" value="KAL0057119.1"/>
    <property type="molecule type" value="Genomic_DNA"/>
</dbReference>
<keyword evidence="3" id="KW-1185">Reference proteome</keyword>